<evidence type="ECO:0000259" key="2">
    <source>
        <dbReference type="Pfam" id="PF03732"/>
    </source>
</evidence>
<proteinExistence type="predicted"/>
<organism evidence="3">
    <name type="scientific">Sesamum radiatum</name>
    <name type="common">Black benniseed</name>
    <dbReference type="NCBI Taxonomy" id="300843"/>
    <lineage>
        <taxon>Eukaryota</taxon>
        <taxon>Viridiplantae</taxon>
        <taxon>Streptophyta</taxon>
        <taxon>Embryophyta</taxon>
        <taxon>Tracheophyta</taxon>
        <taxon>Spermatophyta</taxon>
        <taxon>Magnoliopsida</taxon>
        <taxon>eudicotyledons</taxon>
        <taxon>Gunneridae</taxon>
        <taxon>Pentapetalae</taxon>
        <taxon>asterids</taxon>
        <taxon>lamiids</taxon>
        <taxon>Lamiales</taxon>
        <taxon>Pedaliaceae</taxon>
        <taxon>Sesamum</taxon>
    </lineage>
</organism>
<feature type="region of interest" description="Disordered" evidence="1">
    <location>
        <begin position="306"/>
        <end position="330"/>
    </location>
</feature>
<feature type="region of interest" description="Disordered" evidence="1">
    <location>
        <begin position="121"/>
        <end position="153"/>
    </location>
</feature>
<feature type="region of interest" description="Disordered" evidence="1">
    <location>
        <begin position="416"/>
        <end position="455"/>
    </location>
</feature>
<dbReference type="EMBL" id="JACGWJ010001576">
    <property type="protein sequence ID" value="KAL0281765.1"/>
    <property type="molecule type" value="Genomic_DNA"/>
</dbReference>
<dbReference type="AlphaFoldDB" id="A0AAW2IHQ2"/>
<evidence type="ECO:0000256" key="1">
    <source>
        <dbReference type="SAM" id="MobiDB-lite"/>
    </source>
</evidence>
<evidence type="ECO:0000313" key="3">
    <source>
        <dbReference type="EMBL" id="KAL0281765.1"/>
    </source>
</evidence>
<reference evidence="3" key="2">
    <citation type="journal article" date="2024" name="Plant">
        <title>Genomic evolution and insights into agronomic trait innovations of Sesamum species.</title>
        <authorList>
            <person name="Miao H."/>
            <person name="Wang L."/>
            <person name="Qu L."/>
            <person name="Liu H."/>
            <person name="Sun Y."/>
            <person name="Le M."/>
            <person name="Wang Q."/>
            <person name="Wei S."/>
            <person name="Zheng Y."/>
            <person name="Lin W."/>
            <person name="Duan Y."/>
            <person name="Cao H."/>
            <person name="Xiong S."/>
            <person name="Wang X."/>
            <person name="Wei L."/>
            <person name="Li C."/>
            <person name="Ma Q."/>
            <person name="Ju M."/>
            <person name="Zhao R."/>
            <person name="Li G."/>
            <person name="Mu C."/>
            <person name="Tian Q."/>
            <person name="Mei H."/>
            <person name="Zhang T."/>
            <person name="Gao T."/>
            <person name="Zhang H."/>
        </authorList>
    </citation>
    <scope>NUCLEOTIDE SEQUENCE</scope>
    <source>
        <strain evidence="3">G02</strain>
    </source>
</reference>
<dbReference type="PANTHER" id="PTHR33223:SF10">
    <property type="entry name" value="AMINOTRANSFERASE-LIKE PLANT MOBILE DOMAIN-CONTAINING PROTEIN"/>
    <property type="match status" value="1"/>
</dbReference>
<comment type="caution">
    <text evidence="3">The sequence shown here is derived from an EMBL/GenBank/DDBJ whole genome shotgun (WGS) entry which is preliminary data.</text>
</comment>
<accession>A0AAW2IHQ2</accession>
<dbReference type="InterPro" id="IPR005162">
    <property type="entry name" value="Retrotrans_gag_dom"/>
</dbReference>
<feature type="compositionally biased region" description="Basic and acidic residues" evidence="1">
    <location>
        <begin position="416"/>
        <end position="444"/>
    </location>
</feature>
<gene>
    <name evidence="3" type="ORF">Sradi_7289600</name>
</gene>
<sequence length="455" mass="51706">MAWFNQLPMGTIDSFEQLSQCFLHHFAINKRYPKTASYLFTVIQREHESLRDYVQRFSEAVLEVPYVNQELLASIMQQNLRRGRFLESIAGKPPATLDELLVRAKKYIRIEETCDVRTITPSKRRAEEEGRSRHPSSNRQRDRGRGLTLDNTRYTPLNAPRAEILAVAERQRIVQWPLQMRENPKRMKSDKYCLFYKDREGDSARARKAALRAARNNAHEFSGLEVMMSEESEELHEKQGIVFDGNQQCGINQGQYALNKFQRKHSGTRRGSDVSHIIGFIPKTSNYDGEEVGDRRQARECYANSLKKESKDQPNEAPVGSEAGAIGGEKDPLIAKKRKVEERVGPAEEVKTIELAQQAGSRAVKIGTLLDQQLERALVAFLQENISAFTWDAADMCGINPKIMVYRLNVDPKHATSEAKEEGLWEREKSGDQGRSEKALENKLHSASAVSRMAG</sequence>
<dbReference type="PANTHER" id="PTHR33223">
    <property type="entry name" value="CCHC-TYPE DOMAIN-CONTAINING PROTEIN"/>
    <property type="match status" value="1"/>
</dbReference>
<dbReference type="Pfam" id="PF03732">
    <property type="entry name" value="Retrotrans_gag"/>
    <property type="match status" value="1"/>
</dbReference>
<name>A0AAW2IHQ2_SESRA</name>
<reference evidence="3" key="1">
    <citation type="submission" date="2020-06" db="EMBL/GenBank/DDBJ databases">
        <authorList>
            <person name="Li T."/>
            <person name="Hu X."/>
            <person name="Zhang T."/>
            <person name="Song X."/>
            <person name="Zhang H."/>
            <person name="Dai N."/>
            <person name="Sheng W."/>
            <person name="Hou X."/>
            <person name="Wei L."/>
        </authorList>
    </citation>
    <scope>NUCLEOTIDE SEQUENCE</scope>
    <source>
        <strain evidence="3">G02</strain>
        <tissue evidence="3">Leaf</tissue>
    </source>
</reference>
<feature type="domain" description="Retrotransposon gag" evidence="2">
    <location>
        <begin position="2"/>
        <end position="70"/>
    </location>
</feature>
<protein>
    <recommendedName>
        <fullName evidence="2">Retrotransposon gag domain-containing protein</fullName>
    </recommendedName>
</protein>